<dbReference type="PANTHER" id="PTHR22941:SF48">
    <property type="entry name" value="G PROTEIN-COUPLED RECEPTOR-RELATED"/>
    <property type="match status" value="1"/>
</dbReference>
<feature type="transmembrane region" description="Helical" evidence="1">
    <location>
        <begin position="133"/>
        <end position="150"/>
    </location>
</feature>
<protein>
    <submittedName>
        <fullName evidence="2">Serpentine Receptor, class H</fullName>
    </submittedName>
</protein>
<dbReference type="InterPro" id="IPR019422">
    <property type="entry name" value="7TM_GPCR_serpentine_rcpt_Srh"/>
</dbReference>
<dbReference type="Proteomes" id="UP000001940">
    <property type="component" value="Chromosome V"/>
</dbReference>
<keyword evidence="1" id="KW-0812">Transmembrane</keyword>
<proteinExistence type="predicted"/>
<dbReference type="UCSC" id="C47A10.10">
    <property type="organism name" value="c. elegans"/>
</dbReference>
<evidence type="ECO:0000313" key="3">
    <source>
        <dbReference type="Proteomes" id="UP000001940"/>
    </source>
</evidence>
<evidence type="ECO:0000256" key="1">
    <source>
        <dbReference type="SAM" id="Phobius"/>
    </source>
</evidence>
<feature type="transmembrane region" description="Helical" evidence="1">
    <location>
        <begin position="273"/>
        <end position="295"/>
    </location>
</feature>
<feature type="transmembrane region" description="Helical" evidence="1">
    <location>
        <begin position="47"/>
        <end position="72"/>
    </location>
</feature>
<dbReference type="HOGENOM" id="CLU_042960_1_1_1"/>
<feature type="transmembrane region" description="Helical" evidence="1">
    <location>
        <begin position="196"/>
        <end position="215"/>
    </location>
</feature>
<keyword evidence="1" id="KW-0472">Membrane</keyword>
<dbReference type="PANTHER" id="PTHR22941">
    <property type="entry name" value="SERPENTINE RECEPTOR"/>
    <property type="match status" value="1"/>
</dbReference>
<keyword evidence="2" id="KW-0675">Receptor</keyword>
<sequence length="325" mass="37366">MLLEALSSPYTYSTILFIIAGLSFPIHLFGGYCILVKTPEVMKSVKWSLFNVHMWTSFLDLSMSFFAQPFISAPFTGFPMGVLHRIGVETDLLCYVCSVISYLMPVSIIGMFENRFFILFAHKTFWRFARHPFRLIDYLLAILIPLPVYLGTPEQEYARNVTFEQNPGLMLYNIPESPMFVVAIEKTWIRIRHLMLFSKFLIQLLVFVVLIRWNMNKSISEIKSMVSKNTFRMHKSFVRSLNFQVAIPLFIVCIPFMVNVFIPMFSTDLQGTTNLICIIIISMHGVLSTLVMVHLQKAYHVEILRIFGCKTAKIEKNVGGVVATL</sequence>
<dbReference type="EMBL" id="BX284605">
    <property type="protein sequence ID" value="CAE11297.1"/>
    <property type="molecule type" value="Genomic_DNA"/>
</dbReference>
<gene>
    <name evidence="2 4" type="primary">srh-289</name>
    <name evidence="4" type="ORF">C47A10.10</name>
    <name evidence="2" type="ORF">CELE_C47A10.10</name>
</gene>
<dbReference type="KEGG" id="cel:CELE_C47A10.10"/>
<feature type="transmembrane region" description="Helical" evidence="1">
    <location>
        <begin position="236"/>
        <end position="261"/>
    </location>
</feature>
<reference evidence="2 3" key="1">
    <citation type="journal article" date="1998" name="Science">
        <title>Genome sequence of the nematode C. elegans: a platform for investigating biology.</title>
        <authorList>
            <consortium name="The C. elegans sequencing consortium"/>
            <person name="Sulson J.E."/>
            <person name="Waterston R."/>
        </authorList>
    </citation>
    <scope>NUCLEOTIDE SEQUENCE [LARGE SCALE GENOMIC DNA]</scope>
    <source>
        <strain evidence="2 3">Bristol N2</strain>
    </source>
</reference>
<dbReference type="WormBase" id="C47A10.10">
    <property type="protein sequence ID" value="CE34474"/>
    <property type="gene ID" value="WBGene00005493"/>
    <property type="gene designation" value="srh-289"/>
</dbReference>
<organism evidence="2 3">
    <name type="scientific">Caenorhabditis elegans</name>
    <dbReference type="NCBI Taxonomy" id="6239"/>
    <lineage>
        <taxon>Eukaryota</taxon>
        <taxon>Metazoa</taxon>
        <taxon>Ecdysozoa</taxon>
        <taxon>Nematoda</taxon>
        <taxon>Chromadorea</taxon>
        <taxon>Rhabditida</taxon>
        <taxon>Rhabditina</taxon>
        <taxon>Rhabditomorpha</taxon>
        <taxon>Rhabditoidea</taxon>
        <taxon>Rhabditidae</taxon>
        <taxon>Peloderinae</taxon>
        <taxon>Caenorhabditis</taxon>
    </lineage>
</organism>
<evidence type="ECO:0000313" key="2">
    <source>
        <dbReference type="EMBL" id="CAE11297.1"/>
    </source>
</evidence>
<evidence type="ECO:0000313" key="4">
    <source>
        <dbReference type="WormBase" id="C47A10.10"/>
    </source>
</evidence>
<keyword evidence="3" id="KW-1185">Reference proteome</keyword>
<dbReference type="InParanoid" id="Q7YTT6"/>
<dbReference type="PaxDb" id="6239-C47A10.10"/>
<keyword evidence="1" id="KW-1133">Transmembrane helix</keyword>
<dbReference type="GeneID" id="3565548"/>
<dbReference type="AGR" id="WB:WBGene00005493"/>
<feature type="transmembrane region" description="Helical" evidence="1">
    <location>
        <begin position="12"/>
        <end position="35"/>
    </location>
</feature>
<dbReference type="CTD" id="3565548"/>
<dbReference type="InterPro" id="IPR053220">
    <property type="entry name" value="Nematode_rcpt-like_serp_H"/>
</dbReference>
<feature type="transmembrane region" description="Helical" evidence="1">
    <location>
        <begin position="92"/>
        <end position="112"/>
    </location>
</feature>
<name>Q7YTT6_CAEEL</name>
<dbReference type="RefSeq" id="NP_001023711.1">
    <property type="nucleotide sequence ID" value="NM_001028540.1"/>
</dbReference>
<dbReference type="Pfam" id="PF10318">
    <property type="entry name" value="7TM_GPCR_Srh"/>
    <property type="match status" value="1"/>
</dbReference>
<accession>Q7YTT6</accession>
<dbReference type="AlphaFoldDB" id="Q7YTT6"/>
<dbReference type="PhylomeDB" id="Q7YTT6"/>